<organism evidence="2 3">
    <name type="scientific">Flavobacterium cheongpyeongense</name>
    <dbReference type="NCBI Taxonomy" id="2212651"/>
    <lineage>
        <taxon>Bacteria</taxon>
        <taxon>Pseudomonadati</taxon>
        <taxon>Bacteroidota</taxon>
        <taxon>Flavobacteriia</taxon>
        <taxon>Flavobacteriales</taxon>
        <taxon>Flavobacteriaceae</taxon>
        <taxon>Flavobacterium</taxon>
    </lineage>
</organism>
<dbReference type="Proteomes" id="UP000247903">
    <property type="component" value="Unassembled WGS sequence"/>
</dbReference>
<evidence type="ECO:0000259" key="1">
    <source>
        <dbReference type="Pfam" id="PF01814"/>
    </source>
</evidence>
<dbReference type="Gene3D" id="1.20.120.520">
    <property type="entry name" value="nmb1532 protein domain like"/>
    <property type="match status" value="1"/>
</dbReference>
<name>A0A2V4BQ13_9FLAO</name>
<protein>
    <submittedName>
        <fullName evidence="2">Cation-binding protein</fullName>
    </submittedName>
</protein>
<evidence type="ECO:0000313" key="3">
    <source>
        <dbReference type="Proteomes" id="UP000247903"/>
    </source>
</evidence>
<dbReference type="OrthoDB" id="9793254at2"/>
<dbReference type="AlphaFoldDB" id="A0A2V4BQ13"/>
<dbReference type="RefSeq" id="WP_110306892.1">
    <property type="nucleotide sequence ID" value="NZ_QJHK01000009.1"/>
</dbReference>
<keyword evidence="3" id="KW-1185">Reference proteome</keyword>
<dbReference type="EMBL" id="QJHK01000009">
    <property type="protein sequence ID" value="PXY40632.1"/>
    <property type="molecule type" value="Genomic_DNA"/>
</dbReference>
<sequence>MKSTTAIKRAPELRPLSHDHHHGLLLCWKIKTGMAKNIDLQRIKKYVDWFYEIYLKTHFELEEKYVFTILEADNTLIEQALKEHKTLNELFESTSDLEINLKRIEKELDSHIRFEERVLFAEIQKAATKEQLKKIEEIHSKEAFIENEDADFWS</sequence>
<feature type="domain" description="Hemerythrin-like" evidence="1">
    <location>
        <begin position="34"/>
        <end position="92"/>
    </location>
</feature>
<accession>A0A2V4BQ13</accession>
<proteinExistence type="predicted"/>
<dbReference type="Pfam" id="PF01814">
    <property type="entry name" value="Hemerythrin"/>
    <property type="match status" value="1"/>
</dbReference>
<evidence type="ECO:0000313" key="2">
    <source>
        <dbReference type="EMBL" id="PXY40632.1"/>
    </source>
</evidence>
<gene>
    <name evidence="2" type="ORF">DMB65_12040</name>
</gene>
<comment type="caution">
    <text evidence="2">The sequence shown here is derived from an EMBL/GenBank/DDBJ whole genome shotgun (WGS) entry which is preliminary data.</text>
</comment>
<reference evidence="2 3" key="1">
    <citation type="submission" date="2018-05" db="EMBL/GenBank/DDBJ databases">
        <title>Flavobacterium sp. strain IMCC34759, incomplete genome.</title>
        <authorList>
            <person name="Joung Y."/>
            <person name="Cho J."/>
        </authorList>
    </citation>
    <scope>NUCLEOTIDE SEQUENCE [LARGE SCALE GENOMIC DNA]</scope>
    <source>
        <strain evidence="2 3">IMCC34759</strain>
    </source>
</reference>
<dbReference type="InterPro" id="IPR012312">
    <property type="entry name" value="Hemerythrin-like"/>
</dbReference>